<dbReference type="SUPFAM" id="SSF53041">
    <property type="entry name" value="Resolvase-like"/>
    <property type="match status" value="1"/>
</dbReference>
<dbReference type="Gene3D" id="3.40.50.1390">
    <property type="entry name" value="Resolvase, N-terminal catalytic domain"/>
    <property type="match status" value="1"/>
</dbReference>
<dbReference type="InterPro" id="IPR006118">
    <property type="entry name" value="Recombinase_CS"/>
</dbReference>
<accession>A0A5E8APA0</accession>
<dbReference type="Pfam" id="PF02796">
    <property type="entry name" value="HTH_7"/>
    <property type="match status" value="1"/>
</dbReference>
<dbReference type="InterPro" id="IPR036162">
    <property type="entry name" value="Resolvase-like_N_sf"/>
</dbReference>
<dbReference type="PROSITE" id="PS00398">
    <property type="entry name" value="RECOMBINASES_2"/>
    <property type="match status" value="1"/>
</dbReference>
<reference evidence="9 10" key="1">
    <citation type="submission" date="2019-09" db="EMBL/GenBank/DDBJ databases">
        <authorList>
            <person name="Dittami M. S."/>
        </authorList>
    </citation>
    <scope>NUCLEOTIDE SEQUENCE [LARGE SCALE GENOMIC DNA]</scope>
    <source>
        <strain evidence="9">SPHINGO391</strain>
    </source>
</reference>
<organism evidence="9 10">
    <name type="scientific">Sphingomonas aurantiaca</name>
    <dbReference type="NCBI Taxonomy" id="185949"/>
    <lineage>
        <taxon>Bacteria</taxon>
        <taxon>Pseudomonadati</taxon>
        <taxon>Pseudomonadota</taxon>
        <taxon>Alphaproteobacteria</taxon>
        <taxon>Sphingomonadales</taxon>
        <taxon>Sphingomonadaceae</taxon>
        <taxon>Sphingomonas</taxon>
    </lineage>
</organism>
<dbReference type="InterPro" id="IPR050639">
    <property type="entry name" value="SSR_resolvase"/>
</dbReference>
<comment type="similarity">
    <text evidence="1">Belongs to the site-specific recombinase resolvase family.</text>
</comment>
<dbReference type="Pfam" id="PF00239">
    <property type="entry name" value="Resolvase"/>
    <property type="match status" value="1"/>
</dbReference>
<dbReference type="InterPro" id="IPR009057">
    <property type="entry name" value="Homeodomain-like_sf"/>
</dbReference>
<dbReference type="Proteomes" id="UP000326857">
    <property type="component" value="Unassembled WGS sequence"/>
</dbReference>
<keyword evidence="2" id="KW-0229">DNA integration</keyword>
<sequence>MLDNDSAAIKKAGPMRVGYARVSTDDQNLAGQLDELRASGCADIYSEHGSGKKDDRPELANALRTLRTGDTLVVTRLDRLGRNLPHLIATVNALAKRGVGFESLAERLDTTSAGGELIFHIFASMAQFERRLNSERTRAGLKAARARGRNGGRPPILSLSQLRQAKRLLDDPEVTAREVAHTFGVSRSTLYNNLARLDMPAGERVT</sequence>
<evidence type="ECO:0000313" key="10">
    <source>
        <dbReference type="Proteomes" id="UP000326857"/>
    </source>
</evidence>
<dbReference type="AlphaFoldDB" id="A0A5E8APA0"/>
<dbReference type="SMART" id="SM00857">
    <property type="entry name" value="Resolvase"/>
    <property type="match status" value="1"/>
</dbReference>
<keyword evidence="5" id="KW-0233">DNA recombination</keyword>
<proteinExistence type="inferred from homology"/>
<name>A0A5E8APA0_9SPHN</name>
<dbReference type="PROSITE" id="PS00397">
    <property type="entry name" value="RECOMBINASES_1"/>
    <property type="match status" value="1"/>
</dbReference>
<dbReference type="EMBL" id="CABVLI010000048">
    <property type="protein sequence ID" value="VVT31510.1"/>
    <property type="molecule type" value="Genomic_DNA"/>
</dbReference>
<evidence type="ECO:0000256" key="5">
    <source>
        <dbReference type="ARBA" id="ARBA00023172"/>
    </source>
</evidence>
<dbReference type="CDD" id="cd03768">
    <property type="entry name" value="SR_ResInv"/>
    <property type="match status" value="1"/>
</dbReference>
<evidence type="ECO:0000256" key="3">
    <source>
        <dbReference type="ARBA" id="ARBA00023100"/>
    </source>
</evidence>
<keyword evidence="4" id="KW-0238">DNA-binding</keyword>
<dbReference type="FunFam" id="3.40.50.1390:FF:000001">
    <property type="entry name" value="DNA recombinase"/>
    <property type="match status" value="1"/>
</dbReference>
<dbReference type="InterPro" id="IPR006119">
    <property type="entry name" value="Resolv_N"/>
</dbReference>
<evidence type="ECO:0000256" key="2">
    <source>
        <dbReference type="ARBA" id="ARBA00022908"/>
    </source>
</evidence>
<evidence type="ECO:0000256" key="1">
    <source>
        <dbReference type="ARBA" id="ARBA00009913"/>
    </source>
</evidence>
<evidence type="ECO:0000259" key="8">
    <source>
        <dbReference type="PROSITE" id="PS51736"/>
    </source>
</evidence>
<dbReference type="InterPro" id="IPR006120">
    <property type="entry name" value="Resolvase_HTH_dom"/>
</dbReference>
<evidence type="ECO:0000256" key="6">
    <source>
        <dbReference type="PIRSR" id="PIRSR606118-50"/>
    </source>
</evidence>
<dbReference type="GO" id="GO:0000150">
    <property type="term" value="F:DNA strand exchange activity"/>
    <property type="evidence" value="ECO:0007669"/>
    <property type="project" value="UniProtKB-KW"/>
</dbReference>
<feature type="domain" description="Resolvase/invertase-type recombinase catalytic" evidence="8">
    <location>
        <begin position="15"/>
        <end position="148"/>
    </location>
</feature>
<gene>
    <name evidence="9" type="ORF">SPHINGO391_520182</name>
</gene>
<feature type="active site" description="O-(5'-phospho-DNA)-serine intermediate" evidence="6 7">
    <location>
        <position position="23"/>
    </location>
</feature>
<evidence type="ECO:0000256" key="4">
    <source>
        <dbReference type="ARBA" id="ARBA00023125"/>
    </source>
</evidence>
<dbReference type="SUPFAM" id="SSF46689">
    <property type="entry name" value="Homeodomain-like"/>
    <property type="match status" value="1"/>
</dbReference>
<dbReference type="PROSITE" id="PS51736">
    <property type="entry name" value="RECOMBINASES_3"/>
    <property type="match status" value="1"/>
</dbReference>
<dbReference type="GO" id="GO:0015074">
    <property type="term" value="P:DNA integration"/>
    <property type="evidence" value="ECO:0007669"/>
    <property type="project" value="UniProtKB-KW"/>
</dbReference>
<dbReference type="GO" id="GO:0003677">
    <property type="term" value="F:DNA binding"/>
    <property type="evidence" value="ECO:0007669"/>
    <property type="project" value="UniProtKB-KW"/>
</dbReference>
<dbReference type="PANTHER" id="PTHR30461">
    <property type="entry name" value="DNA-INVERTASE FROM LAMBDOID PROPHAGE"/>
    <property type="match status" value="1"/>
</dbReference>
<protein>
    <recommendedName>
        <fullName evidence="8">Resolvase/invertase-type recombinase catalytic domain-containing protein</fullName>
    </recommendedName>
</protein>
<dbReference type="CDD" id="cd00569">
    <property type="entry name" value="HTH_Hin_like"/>
    <property type="match status" value="1"/>
</dbReference>
<dbReference type="PANTHER" id="PTHR30461:SF2">
    <property type="entry name" value="SERINE RECOMBINASE PINE-RELATED"/>
    <property type="match status" value="1"/>
</dbReference>
<dbReference type="Gene3D" id="1.10.10.60">
    <property type="entry name" value="Homeodomain-like"/>
    <property type="match status" value="1"/>
</dbReference>
<evidence type="ECO:0000313" key="9">
    <source>
        <dbReference type="EMBL" id="VVT31510.1"/>
    </source>
</evidence>
<evidence type="ECO:0000256" key="7">
    <source>
        <dbReference type="PROSITE-ProRule" id="PRU10137"/>
    </source>
</evidence>
<keyword evidence="3" id="KW-0230">DNA invertase</keyword>
<dbReference type="RefSeq" id="WP_151992082.1">
    <property type="nucleotide sequence ID" value="NZ_LR701528.1"/>
</dbReference>